<sequence>MYNMLLFMSSILSTISNIYFLLDMMYIFSAEYITYLVSNNYNAFIKNIAYRLSNKNILYIKIFQAISLNNHIIDDVMNNELLSYTDSAPYDASDIDWFALNNVKQTFQLHTPSTLSTEYNPKTSTRFVSSTFSSNMVDDKPINSGMISIVYKMKNDADEDIIIKIKRCNIEQKLDYAIQKLMFLIYVLSFIPRINTLNIPAIVNKNITLLKQQLNFEEEVQNTIDMKESCKNLKYVKIPKIYPEATKLFPNIIMMEYIHGAHISKIDATDYETYAKLIIKYGFVSLLITGLTHGDLHGGNIIFIKNDAYVTDLPIYQIGIIDFGIVLKINQTIKNAFLEIFSELFTKPSIEIARELLNIIIEPKDVWSSIPKTHSGNIICVAANIIEHTIHTTKGATQIKIYEFLEKFNNYVNDHNLAAYGLCVSDDFVKMQLALAMSHGLCLCLCKQNYLEVANDVLNTMFHTDLLAD</sequence>
<dbReference type="Pfam" id="PF03109">
    <property type="entry name" value="ABC1"/>
    <property type="match status" value="1"/>
</dbReference>
<feature type="transmembrane region" description="Helical" evidence="2">
    <location>
        <begin position="6"/>
        <end position="28"/>
    </location>
</feature>
<evidence type="ECO:0000256" key="1">
    <source>
        <dbReference type="ARBA" id="ARBA00009670"/>
    </source>
</evidence>
<name>A0A6C0EUF4_9ZZZZ</name>
<dbReference type="PANTHER" id="PTHR10566">
    <property type="entry name" value="CHAPERONE-ACTIVITY OF BC1 COMPLEX CABC1 -RELATED"/>
    <property type="match status" value="1"/>
</dbReference>
<accession>A0A6C0EUF4</accession>
<dbReference type="AlphaFoldDB" id="A0A6C0EUF4"/>
<dbReference type="InterPro" id="IPR004147">
    <property type="entry name" value="ABC1_dom"/>
</dbReference>
<comment type="similarity">
    <text evidence="1">Belongs to the protein kinase superfamily. ADCK protein kinase family.</text>
</comment>
<dbReference type="InterPro" id="IPR011009">
    <property type="entry name" value="Kinase-like_dom_sf"/>
</dbReference>
<proteinExistence type="inferred from homology"/>
<protein>
    <recommendedName>
        <fullName evidence="3">ABC1 atypical kinase-like domain-containing protein</fullName>
    </recommendedName>
</protein>
<evidence type="ECO:0000259" key="3">
    <source>
        <dbReference type="Pfam" id="PF03109"/>
    </source>
</evidence>
<evidence type="ECO:0000256" key="2">
    <source>
        <dbReference type="SAM" id="Phobius"/>
    </source>
</evidence>
<organism evidence="4">
    <name type="scientific">viral metagenome</name>
    <dbReference type="NCBI Taxonomy" id="1070528"/>
    <lineage>
        <taxon>unclassified sequences</taxon>
        <taxon>metagenomes</taxon>
        <taxon>organismal metagenomes</taxon>
    </lineage>
</organism>
<keyword evidence="2" id="KW-0472">Membrane</keyword>
<dbReference type="InterPro" id="IPR050154">
    <property type="entry name" value="UbiB_kinase"/>
</dbReference>
<reference evidence="4" key="1">
    <citation type="journal article" date="2020" name="Nature">
        <title>Giant virus diversity and host interactions through global metagenomics.</title>
        <authorList>
            <person name="Schulz F."/>
            <person name="Roux S."/>
            <person name="Paez-Espino D."/>
            <person name="Jungbluth S."/>
            <person name="Walsh D.A."/>
            <person name="Denef V.J."/>
            <person name="McMahon K.D."/>
            <person name="Konstantinidis K.T."/>
            <person name="Eloe-Fadrosh E.A."/>
            <person name="Kyrpides N.C."/>
            <person name="Woyke T."/>
        </authorList>
    </citation>
    <scope>NUCLEOTIDE SEQUENCE</scope>
    <source>
        <strain evidence="4">GVMAG-M-3300009161-30</strain>
    </source>
</reference>
<keyword evidence="2" id="KW-0812">Transmembrane</keyword>
<dbReference type="SUPFAM" id="SSF56112">
    <property type="entry name" value="Protein kinase-like (PK-like)"/>
    <property type="match status" value="1"/>
</dbReference>
<evidence type="ECO:0000313" key="4">
    <source>
        <dbReference type="EMBL" id="QHT32697.1"/>
    </source>
</evidence>
<feature type="domain" description="ABC1 atypical kinase-like" evidence="3">
    <location>
        <begin position="137"/>
        <end position="350"/>
    </location>
</feature>
<dbReference type="EMBL" id="MN738946">
    <property type="protein sequence ID" value="QHT32697.1"/>
    <property type="molecule type" value="Genomic_DNA"/>
</dbReference>
<dbReference type="PANTHER" id="PTHR10566:SF113">
    <property type="entry name" value="PROTEIN ACTIVITY OF BC1 COMPLEX KINASE 7, CHLOROPLASTIC"/>
    <property type="match status" value="1"/>
</dbReference>
<keyword evidence="2" id="KW-1133">Transmembrane helix</keyword>